<proteinExistence type="predicted"/>
<evidence type="ECO:0000313" key="1">
    <source>
        <dbReference type="EMBL" id="GGF51312.1"/>
    </source>
</evidence>
<sequence>MRFQYTFMVYSSGLLLVTLALQLRFSTLPPASPVYSNAQYAAAMTQPLPFAPGALAYQFPAEKAAPNHGRKLYLPSATDSSALRAEANKLSGDQNQKNTQTGLLQFWNSVSEELEQAWRSIRMMFR</sequence>
<dbReference type="EMBL" id="BMFN01000001">
    <property type="protein sequence ID" value="GGF51312.1"/>
    <property type="molecule type" value="Genomic_DNA"/>
</dbReference>
<accession>A0ACB5PLT2</accession>
<gene>
    <name evidence="1" type="ORF">GCM10011375_03520</name>
</gene>
<name>A0ACB5PLT2_9BACT</name>
<protein>
    <submittedName>
        <fullName evidence="1">Uncharacterized protein</fullName>
    </submittedName>
</protein>
<reference evidence="1 2" key="1">
    <citation type="journal article" date="2019" name="Int. J. Syst. Evol. Microbiol.">
        <title>The Global Catalogue of Microorganisms (GCM) 10K type strain sequencing project: providing services to taxonomists for standard genome sequencing and annotation.</title>
        <authorList>
            <consortium name="The Broad Institute Genomics Platform"/>
            <consortium name="The Broad Institute Genome Sequencing Center for Infectious Disease"/>
            <person name="Wu L."/>
            <person name="Ma J."/>
        </authorList>
    </citation>
    <scope>NUCLEOTIDE SEQUENCE [LARGE SCALE GENOMIC DNA]</scope>
    <source>
        <strain evidence="1 2">CGMCC 1.12720</strain>
    </source>
</reference>
<evidence type="ECO:0000313" key="2">
    <source>
        <dbReference type="Proteomes" id="UP000605392"/>
    </source>
</evidence>
<dbReference type="Proteomes" id="UP000605392">
    <property type="component" value="Unassembled WGS sequence"/>
</dbReference>
<keyword evidence="2" id="KW-1185">Reference proteome</keyword>
<comment type="caution">
    <text evidence="1">The sequence shown here is derived from an EMBL/GenBank/DDBJ whole genome shotgun (WGS) entry which is preliminary data.</text>
</comment>
<organism evidence="1 2">
    <name type="scientific">Hymenobacter qilianensis</name>
    <dbReference type="NCBI Taxonomy" id="1385715"/>
    <lineage>
        <taxon>Bacteria</taxon>
        <taxon>Pseudomonadati</taxon>
        <taxon>Bacteroidota</taxon>
        <taxon>Cytophagia</taxon>
        <taxon>Cytophagales</taxon>
        <taxon>Hymenobacteraceae</taxon>
        <taxon>Hymenobacter</taxon>
    </lineage>
</organism>